<dbReference type="AlphaFoldDB" id="A0A061QMX5"/>
<feature type="region of interest" description="Disordered" evidence="1">
    <location>
        <begin position="176"/>
        <end position="213"/>
    </location>
</feature>
<dbReference type="EMBL" id="GBEZ01026108">
    <property type="protein sequence ID" value="JAC61058.1"/>
    <property type="molecule type" value="Transcribed_RNA"/>
</dbReference>
<sequence>MGALRIDDLCRQPPPNEMWASPYLSPQLPWGTNLAQGVRPRATGADRRQHLHTPLGMILLGSDVSARCSFLASPQSPVAASRRRRLSGPRGCQERERGWGRIEGRGLTFRAGIACLGVRGPLIKPITDSRADAATDCSSLFWGAVSAGLRRCRSRGTSTADTTGLRRSCVAWARTSPASDAGTGQQRGGGGDAQSGSHGQHEPRAIAAPGVAP</sequence>
<accession>A0A061QMX5</accession>
<evidence type="ECO:0000313" key="2">
    <source>
        <dbReference type="EMBL" id="JAC61058.1"/>
    </source>
</evidence>
<protein>
    <submittedName>
        <fullName evidence="2">Uncharacterized protein</fullName>
    </submittedName>
</protein>
<proteinExistence type="predicted"/>
<name>A0A061QMX5_9CHLO</name>
<reference evidence="2" key="1">
    <citation type="submission" date="2014-05" db="EMBL/GenBank/DDBJ databases">
        <title>The transcriptome of the halophilic microalga Tetraselmis sp. GSL018 isolated from the Great Salt Lake, Utah.</title>
        <authorList>
            <person name="Jinkerson R.E."/>
            <person name="D'Adamo S."/>
            <person name="Posewitz M.C."/>
        </authorList>
    </citation>
    <scope>NUCLEOTIDE SEQUENCE</scope>
    <source>
        <strain evidence="2">GSL018</strain>
    </source>
</reference>
<evidence type="ECO:0000256" key="1">
    <source>
        <dbReference type="SAM" id="MobiDB-lite"/>
    </source>
</evidence>
<organism evidence="2">
    <name type="scientific">Tetraselmis sp. GSL018</name>
    <dbReference type="NCBI Taxonomy" id="582737"/>
    <lineage>
        <taxon>Eukaryota</taxon>
        <taxon>Viridiplantae</taxon>
        <taxon>Chlorophyta</taxon>
        <taxon>core chlorophytes</taxon>
        <taxon>Chlorodendrophyceae</taxon>
        <taxon>Chlorodendrales</taxon>
        <taxon>Chlorodendraceae</taxon>
        <taxon>Tetraselmis</taxon>
    </lineage>
</organism>
<gene>
    <name evidence="2" type="ORF">TSPGSL018_27273</name>
</gene>